<reference evidence="1 2" key="2">
    <citation type="submission" date="2018-11" db="EMBL/GenBank/DDBJ databases">
        <authorList>
            <consortium name="Pathogen Informatics"/>
        </authorList>
    </citation>
    <scope>NUCLEOTIDE SEQUENCE [LARGE SCALE GENOMIC DNA]</scope>
</reference>
<evidence type="ECO:0000313" key="3">
    <source>
        <dbReference type="WBParaSite" id="NBR_0000651501-mRNA-1"/>
    </source>
</evidence>
<organism evidence="3">
    <name type="scientific">Nippostrongylus brasiliensis</name>
    <name type="common">Rat hookworm</name>
    <dbReference type="NCBI Taxonomy" id="27835"/>
    <lineage>
        <taxon>Eukaryota</taxon>
        <taxon>Metazoa</taxon>
        <taxon>Ecdysozoa</taxon>
        <taxon>Nematoda</taxon>
        <taxon>Chromadorea</taxon>
        <taxon>Rhabditida</taxon>
        <taxon>Rhabditina</taxon>
        <taxon>Rhabditomorpha</taxon>
        <taxon>Strongyloidea</taxon>
        <taxon>Heligmosomidae</taxon>
        <taxon>Nippostrongylus</taxon>
    </lineage>
</organism>
<evidence type="ECO:0000313" key="1">
    <source>
        <dbReference type="EMBL" id="VDL70105.1"/>
    </source>
</evidence>
<gene>
    <name evidence="1" type="ORF">NBR_LOCUS6516</name>
</gene>
<dbReference type="Proteomes" id="UP000271162">
    <property type="component" value="Unassembled WGS sequence"/>
</dbReference>
<reference evidence="3" key="1">
    <citation type="submission" date="2017-02" db="UniProtKB">
        <authorList>
            <consortium name="WormBaseParasite"/>
        </authorList>
    </citation>
    <scope>IDENTIFICATION</scope>
</reference>
<protein>
    <submittedName>
        <fullName evidence="3">Lipoprotein</fullName>
    </submittedName>
</protein>
<proteinExistence type="predicted"/>
<keyword evidence="2" id="KW-1185">Reference proteome</keyword>
<sequence length="111" mass="12298">MFSLCLVACEPQQPVVAVVVGGPIGFVLLLYTSPNKFDPYCGPRLHKMPRNESRIKGHCFKSGPVLSDVVTSQPLADPVKSALNAQQSDWLCDYAQQYQLGLTILRRHLND</sequence>
<name>A0A0N4XUV3_NIPBR</name>
<dbReference type="AlphaFoldDB" id="A0A0N4XUV3"/>
<dbReference type="WBParaSite" id="NBR_0000651501-mRNA-1">
    <property type="protein sequence ID" value="NBR_0000651501-mRNA-1"/>
    <property type="gene ID" value="NBR_0000651501"/>
</dbReference>
<dbReference type="EMBL" id="UYSL01019806">
    <property type="protein sequence ID" value="VDL70105.1"/>
    <property type="molecule type" value="Genomic_DNA"/>
</dbReference>
<accession>A0A0N4XUV3</accession>
<evidence type="ECO:0000313" key="2">
    <source>
        <dbReference type="Proteomes" id="UP000271162"/>
    </source>
</evidence>